<keyword evidence="3" id="KW-1185">Reference proteome</keyword>
<evidence type="ECO:0000313" key="2">
    <source>
        <dbReference type="EMBL" id="KAE9523867.1"/>
    </source>
</evidence>
<protein>
    <recommendedName>
        <fullName evidence="4">DUF4200 domain-containing protein</fullName>
    </recommendedName>
</protein>
<dbReference type="OrthoDB" id="6592313at2759"/>
<evidence type="ECO:0000313" key="3">
    <source>
        <dbReference type="Proteomes" id="UP000475862"/>
    </source>
</evidence>
<comment type="caution">
    <text evidence="2">The sequence shown here is derived from an EMBL/GenBank/DDBJ whole genome shotgun (WGS) entry which is preliminary data.</text>
</comment>
<dbReference type="AlphaFoldDB" id="A0A6G0T1T6"/>
<sequence>MKKSIKDGRKSIKNKPIRDFVKEFDDPRQAMHSVLQKQENAIYRLNLIKKEREEMDMKMEKFNVEMSEFKKNVHEKLLKAEDDIDTINECEHIIKDEKMKQKDYQRKIKSIVNNKKKLDDIVQDARSRIESYKPYEEFISKVIAKNPRYENVFDIIKHVEEMACIRNMGSISKLKISDFNKKEQTNNDNSEEIRHKQTKNKEVILNVDFNDPRTYLDELKKADLMYIEKKANIKSKHKTEIHLNPVNPEYLKTDLDLMEDKIRFEQSKDIINEIREREEENTFVISSIFQQYRELYFQNNGKLPTEFPTAEDQLAYIFNFYKKLKKRVEIYENLKSGKKTVNDYISETKN</sequence>
<evidence type="ECO:0008006" key="4">
    <source>
        <dbReference type="Google" id="ProtNLM"/>
    </source>
</evidence>
<proteinExistence type="predicted"/>
<reference evidence="2 3" key="1">
    <citation type="submission" date="2019-08" db="EMBL/GenBank/DDBJ databases">
        <title>The genome of the soybean aphid Biotype 1, its phylome, world population structure and adaptation to the North American continent.</title>
        <authorList>
            <person name="Giordano R."/>
            <person name="Donthu R.K."/>
            <person name="Hernandez A.G."/>
            <person name="Wright C.L."/>
            <person name="Zimin A.V."/>
        </authorList>
    </citation>
    <scope>NUCLEOTIDE SEQUENCE [LARGE SCALE GENOMIC DNA]</scope>
    <source>
        <tissue evidence="2">Whole aphids</tissue>
    </source>
</reference>
<accession>A0A6G0T1T6</accession>
<name>A0A6G0T1T6_APHGL</name>
<organism evidence="2 3">
    <name type="scientific">Aphis glycines</name>
    <name type="common">Soybean aphid</name>
    <dbReference type="NCBI Taxonomy" id="307491"/>
    <lineage>
        <taxon>Eukaryota</taxon>
        <taxon>Metazoa</taxon>
        <taxon>Ecdysozoa</taxon>
        <taxon>Arthropoda</taxon>
        <taxon>Hexapoda</taxon>
        <taxon>Insecta</taxon>
        <taxon>Pterygota</taxon>
        <taxon>Neoptera</taxon>
        <taxon>Paraneoptera</taxon>
        <taxon>Hemiptera</taxon>
        <taxon>Sternorrhyncha</taxon>
        <taxon>Aphidomorpha</taxon>
        <taxon>Aphidoidea</taxon>
        <taxon>Aphididae</taxon>
        <taxon>Aphidini</taxon>
        <taxon>Aphis</taxon>
        <taxon>Aphis</taxon>
    </lineage>
</organism>
<gene>
    <name evidence="2" type="ORF">AGLY_015755</name>
</gene>
<feature type="coiled-coil region" evidence="1">
    <location>
        <begin position="45"/>
        <end position="72"/>
    </location>
</feature>
<dbReference type="EMBL" id="VYZN01000075">
    <property type="protein sequence ID" value="KAE9523867.1"/>
    <property type="molecule type" value="Genomic_DNA"/>
</dbReference>
<dbReference type="Proteomes" id="UP000475862">
    <property type="component" value="Unassembled WGS sequence"/>
</dbReference>
<keyword evidence="1" id="KW-0175">Coiled coil</keyword>
<evidence type="ECO:0000256" key="1">
    <source>
        <dbReference type="SAM" id="Coils"/>
    </source>
</evidence>